<evidence type="ECO:0000259" key="9">
    <source>
        <dbReference type="Pfam" id="PF00580"/>
    </source>
</evidence>
<dbReference type="InterPro" id="IPR014016">
    <property type="entry name" value="UvrD-like_ATP-bd"/>
</dbReference>
<feature type="domain" description="UvrD-like helicase ATP-binding" evidence="9">
    <location>
        <begin position="122"/>
        <end position="209"/>
    </location>
</feature>
<keyword evidence="2" id="KW-0378">Hydrolase</keyword>
<sequence length="558" mass="63839">MLAIDYKSERTKDTSDILDSTHLKKVVIAGPGTGKSYLFAELIRKKREQGKSDFLAITFVGKLGDSLADDLCGLAKTTTMHSFARDFVLKYCKGWNYYPRMLELIAEDLKQEGIKEFTIGDENYEEKTKYYKAVGDADVVHYAVQICKKDESKTPIFDLILVDEYQDFNAIESEFVDLLAVKSEIVIVGDDDQALYSFKGSSPSFIREKYDLGNTYWESHTLRFCSRCTEVVIKYFDAIVDKYNLKNSSELDPKKRRVEKKYICYMPDKESDSKLNPKIHLIKNCPVGMIARKIRHQLAEMAKNQKIKDILVIGEARSCQTLLKTVGQQLKNYGFKNVDLRDSIDVIPLQQDIVDAYKFIVNDAESLLGWRILNNPIEADKNGHLKNAKTLNTIINGSPSDLKKISQTDIQILENTIENWKFYLNKDKSKKDQAKVPDEPTRCDQNELIRKDVLTRELKSNNLSLSRPLSNLNITICNVLNSKGLSADVVFLIGFDQGRFPLKTEVSDSEVYQMLVALTRAKKRVYLINTIDRKVSDFSNCMTKDEWNIETVDTIKND</sequence>
<feature type="domain" description="UvrD-like helicase ATP-binding" evidence="9">
    <location>
        <begin position="19"/>
        <end position="117"/>
    </location>
</feature>
<evidence type="ECO:0000256" key="6">
    <source>
        <dbReference type="ARBA" id="ARBA00034617"/>
    </source>
</evidence>
<gene>
    <name evidence="11" type="ORF">UT17_C0006G0012</name>
</gene>
<protein>
    <recommendedName>
        <fullName evidence="7">DNA 3'-5' helicase</fullName>
        <ecNumber evidence="7">5.6.2.4</ecNumber>
    </recommendedName>
</protein>
<proteinExistence type="predicted"/>
<comment type="caution">
    <text evidence="11">The sequence shown here is derived from an EMBL/GenBank/DDBJ whole genome shotgun (WGS) entry which is preliminary data.</text>
</comment>
<comment type="catalytic activity">
    <reaction evidence="8">
        <text>ATP + H2O = ADP + phosphate + H(+)</text>
        <dbReference type="Rhea" id="RHEA:13065"/>
        <dbReference type="ChEBI" id="CHEBI:15377"/>
        <dbReference type="ChEBI" id="CHEBI:15378"/>
        <dbReference type="ChEBI" id="CHEBI:30616"/>
        <dbReference type="ChEBI" id="CHEBI:43474"/>
        <dbReference type="ChEBI" id="CHEBI:456216"/>
        <dbReference type="EC" id="5.6.2.4"/>
    </reaction>
</comment>
<dbReference type="Proteomes" id="UP000034774">
    <property type="component" value="Unassembled WGS sequence"/>
</dbReference>
<name>A0A0G0LKJ0_9BACT</name>
<dbReference type="InterPro" id="IPR014017">
    <property type="entry name" value="DNA_helicase_UvrD-like_C"/>
</dbReference>
<evidence type="ECO:0000256" key="1">
    <source>
        <dbReference type="ARBA" id="ARBA00022741"/>
    </source>
</evidence>
<dbReference type="Pfam" id="PF13361">
    <property type="entry name" value="UvrD_C"/>
    <property type="match status" value="1"/>
</dbReference>
<evidence type="ECO:0000256" key="7">
    <source>
        <dbReference type="ARBA" id="ARBA00034808"/>
    </source>
</evidence>
<evidence type="ECO:0000256" key="4">
    <source>
        <dbReference type="ARBA" id="ARBA00022840"/>
    </source>
</evidence>
<evidence type="ECO:0000256" key="2">
    <source>
        <dbReference type="ARBA" id="ARBA00022801"/>
    </source>
</evidence>
<keyword evidence="4" id="KW-0067">ATP-binding</keyword>
<keyword evidence="1" id="KW-0547">Nucleotide-binding</keyword>
<evidence type="ECO:0000256" key="8">
    <source>
        <dbReference type="ARBA" id="ARBA00048988"/>
    </source>
</evidence>
<dbReference type="GO" id="GO:0003677">
    <property type="term" value="F:DNA binding"/>
    <property type="evidence" value="ECO:0007669"/>
    <property type="project" value="InterPro"/>
</dbReference>
<dbReference type="PANTHER" id="PTHR11070:SF2">
    <property type="entry name" value="ATP-DEPENDENT DNA HELICASE SRS2"/>
    <property type="match status" value="1"/>
</dbReference>
<dbReference type="GO" id="GO:0005524">
    <property type="term" value="F:ATP binding"/>
    <property type="evidence" value="ECO:0007669"/>
    <property type="project" value="UniProtKB-KW"/>
</dbReference>
<dbReference type="PANTHER" id="PTHR11070">
    <property type="entry name" value="UVRD / RECB / PCRA DNA HELICASE FAMILY MEMBER"/>
    <property type="match status" value="1"/>
</dbReference>
<keyword evidence="3 11" id="KW-0347">Helicase</keyword>
<dbReference type="STRING" id="1618572.UT17_C0006G0012"/>
<dbReference type="SUPFAM" id="SSF52540">
    <property type="entry name" value="P-loop containing nucleoside triphosphate hydrolases"/>
    <property type="match status" value="1"/>
</dbReference>
<evidence type="ECO:0000256" key="5">
    <source>
        <dbReference type="ARBA" id="ARBA00023235"/>
    </source>
</evidence>
<evidence type="ECO:0000313" key="12">
    <source>
        <dbReference type="Proteomes" id="UP000034774"/>
    </source>
</evidence>
<dbReference type="InterPro" id="IPR000212">
    <property type="entry name" value="DNA_helicase_UvrD/REP"/>
</dbReference>
<evidence type="ECO:0000259" key="10">
    <source>
        <dbReference type="Pfam" id="PF13361"/>
    </source>
</evidence>
<dbReference type="AlphaFoldDB" id="A0A0G0LKJ0"/>
<accession>A0A0G0LKJ0</accession>
<dbReference type="Pfam" id="PF00580">
    <property type="entry name" value="UvrD-helicase"/>
    <property type="match status" value="2"/>
</dbReference>
<dbReference type="InterPro" id="IPR027417">
    <property type="entry name" value="P-loop_NTPase"/>
</dbReference>
<comment type="catalytic activity">
    <reaction evidence="6">
        <text>Couples ATP hydrolysis with the unwinding of duplex DNA by translocating in the 3'-5' direction.</text>
        <dbReference type="EC" id="5.6.2.4"/>
    </reaction>
</comment>
<keyword evidence="5" id="KW-0413">Isomerase</keyword>
<organism evidence="11 12">
    <name type="scientific">Candidatus Woesebacteria bacterium GW2011_GWB1_39_10</name>
    <dbReference type="NCBI Taxonomy" id="1618572"/>
    <lineage>
        <taxon>Bacteria</taxon>
        <taxon>Candidatus Woeseibacteriota</taxon>
    </lineage>
</organism>
<dbReference type="GO" id="GO:0016887">
    <property type="term" value="F:ATP hydrolysis activity"/>
    <property type="evidence" value="ECO:0007669"/>
    <property type="project" value="RHEA"/>
</dbReference>
<evidence type="ECO:0000256" key="3">
    <source>
        <dbReference type="ARBA" id="ARBA00022806"/>
    </source>
</evidence>
<feature type="domain" description="UvrD-like helicase C-terminal" evidence="10">
    <location>
        <begin position="455"/>
        <end position="528"/>
    </location>
</feature>
<dbReference type="GO" id="GO:0043138">
    <property type="term" value="F:3'-5' DNA helicase activity"/>
    <property type="evidence" value="ECO:0007669"/>
    <property type="project" value="UniProtKB-EC"/>
</dbReference>
<dbReference type="EMBL" id="LBVU01000006">
    <property type="protein sequence ID" value="KKQ91537.1"/>
    <property type="molecule type" value="Genomic_DNA"/>
</dbReference>
<dbReference type="GO" id="GO:0000725">
    <property type="term" value="P:recombinational repair"/>
    <property type="evidence" value="ECO:0007669"/>
    <property type="project" value="TreeGrafter"/>
</dbReference>
<reference evidence="11 12" key="1">
    <citation type="journal article" date="2015" name="Nature">
        <title>rRNA introns, odd ribosomes, and small enigmatic genomes across a large radiation of phyla.</title>
        <authorList>
            <person name="Brown C.T."/>
            <person name="Hug L.A."/>
            <person name="Thomas B.C."/>
            <person name="Sharon I."/>
            <person name="Castelle C.J."/>
            <person name="Singh A."/>
            <person name="Wilkins M.J."/>
            <person name="Williams K.H."/>
            <person name="Banfield J.F."/>
        </authorList>
    </citation>
    <scope>NUCLEOTIDE SEQUENCE [LARGE SCALE GENOMIC DNA]</scope>
</reference>
<dbReference type="EC" id="5.6.2.4" evidence="7"/>
<evidence type="ECO:0000313" key="11">
    <source>
        <dbReference type="EMBL" id="KKQ91537.1"/>
    </source>
</evidence>
<dbReference type="Gene3D" id="3.40.50.300">
    <property type="entry name" value="P-loop containing nucleotide triphosphate hydrolases"/>
    <property type="match status" value="2"/>
</dbReference>